<sequence length="90" mass="9744">MAWGQAPAAAYQSDIAVLGYERKDLLKDVTSTITQSGVSILASSSQRLADSGELHMRYSLRVRDFAQLGQLLARLAALPNVREARRLAAG</sequence>
<accession>T1AUX3</accession>
<gene>
    <name evidence="2" type="ORF">B1A_09748</name>
</gene>
<dbReference type="InterPro" id="IPR045865">
    <property type="entry name" value="ACT-like_dom_sf"/>
</dbReference>
<dbReference type="Pfam" id="PF13291">
    <property type="entry name" value="ACT_4"/>
    <property type="match status" value="1"/>
</dbReference>
<feature type="domain" description="ACT" evidence="1">
    <location>
        <begin position="14"/>
        <end position="89"/>
    </location>
</feature>
<comment type="caution">
    <text evidence="2">The sequence shown here is derived from an EMBL/GenBank/DDBJ whole genome shotgun (WGS) entry which is preliminary data.</text>
</comment>
<name>T1AUX3_9ZZZZ</name>
<proteinExistence type="predicted"/>
<dbReference type="PROSITE" id="PS51671">
    <property type="entry name" value="ACT"/>
    <property type="match status" value="1"/>
</dbReference>
<protein>
    <submittedName>
        <fullName evidence="2">Amino acid-binding ACT domain protein</fullName>
    </submittedName>
</protein>
<dbReference type="EMBL" id="AUZX01006949">
    <property type="protein sequence ID" value="EQD61317.1"/>
    <property type="molecule type" value="Genomic_DNA"/>
</dbReference>
<reference evidence="2" key="1">
    <citation type="submission" date="2013-08" db="EMBL/GenBank/DDBJ databases">
        <authorList>
            <person name="Mendez C."/>
            <person name="Richter M."/>
            <person name="Ferrer M."/>
            <person name="Sanchez J."/>
        </authorList>
    </citation>
    <scope>NUCLEOTIDE SEQUENCE</scope>
</reference>
<evidence type="ECO:0000313" key="2">
    <source>
        <dbReference type="EMBL" id="EQD61317.1"/>
    </source>
</evidence>
<evidence type="ECO:0000259" key="1">
    <source>
        <dbReference type="PROSITE" id="PS51671"/>
    </source>
</evidence>
<dbReference type="InterPro" id="IPR002912">
    <property type="entry name" value="ACT_dom"/>
</dbReference>
<dbReference type="SUPFAM" id="SSF55021">
    <property type="entry name" value="ACT-like"/>
    <property type="match status" value="1"/>
</dbReference>
<dbReference type="CDD" id="cd04876">
    <property type="entry name" value="ACT_RelA-SpoT"/>
    <property type="match status" value="1"/>
</dbReference>
<dbReference type="AlphaFoldDB" id="T1AUX3"/>
<reference evidence="2" key="2">
    <citation type="journal article" date="2014" name="ISME J.">
        <title>Microbial stratification in low pH oxic and suboxic macroscopic growths along an acid mine drainage.</title>
        <authorList>
            <person name="Mendez-Garcia C."/>
            <person name="Mesa V."/>
            <person name="Sprenger R.R."/>
            <person name="Richter M."/>
            <person name="Diez M.S."/>
            <person name="Solano J."/>
            <person name="Bargiela R."/>
            <person name="Golyshina O.V."/>
            <person name="Manteca A."/>
            <person name="Ramos J.L."/>
            <person name="Gallego J.R."/>
            <person name="Llorente I."/>
            <person name="Martins Dos Santos V.A."/>
            <person name="Jensen O.N."/>
            <person name="Pelaez A.I."/>
            <person name="Sanchez J."/>
            <person name="Ferrer M."/>
        </authorList>
    </citation>
    <scope>NUCLEOTIDE SEQUENCE</scope>
</reference>
<organism evidence="2">
    <name type="scientific">mine drainage metagenome</name>
    <dbReference type="NCBI Taxonomy" id="410659"/>
    <lineage>
        <taxon>unclassified sequences</taxon>
        <taxon>metagenomes</taxon>
        <taxon>ecological metagenomes</taxon>
    </lineage>
</organism>
<dbReference type="Gene3D" id="3.30.70.260">
    <property type="match status" value="1"/>
</dbReference>